<keyword evidence="1" id="KW-0793">Thylakoid</keyword>
<organism evidence="4">
    <name type="scientific">Corethron hystrix</name>
    <dbReference type="NCBI Taxonomy" id="216773"/>
    <lineage>
        <taxon>Eukaryota</taxon>
        <taxon>Sar</taxon>
        <taxon>Stramenopiles</taxon>
        <taxon>Ochrophyta</taxon>
        <taxon>Bacillariophyta</taxon>
        <taxon>Coscinodiscophyceae</taxon>
        <taxon>Corethrophycidae</taxon>
        <taxon>Corethrales</taxon>
        <taxon>Corethraceae</taxon>
        <taxon>Corethron</taxon>
    </lineage>
</organism>
<dbReference type="SUPFAM" id="SSF101112">
    <property type="entry name" value="Oxygen-evolving enhancer protein 3"/>
    <property type="match status" value="1"/>
</dbReference>
<evidence type="ECO:0000256" key="1">
    <source>
        <dbReference type="ARBA" id="ARBA00023078"/>
    </source>
</evidence>
<feature type="signal peptide" evidence="3">
    <location>
        <begin position="1"/>
        <end position="21"/>
    </location>
</feature>
<sequence length="270" mass="28893">MKRSMAKCSAVILTSCAVACAFTSTSPPLQQLNPPNHVEESSRLSFGDDNLKTSRGIRSPHRRMKFSGCNSPIENIPACPSTDEDDSIDSRREALFALAGATWATLNPLPASALYGSDAKMELPDVMDSLSARATGRQCLVESLGNRECLAYLDPEAKLYKKPDATILIGRILSSSEALSGVPTLVGAKKWSQVLGVTTGPMGTLTLTMNALVKDLATDEDRNSKREDLAKLVKGDIIAIGQGAERKNGDDVLKACDAATDHLAKFIQLL</sequence>
<protein>
    <submittedName>
        <fullName evidence="4">Uncharacterized protein</fullName>
    </submittedName>
</protein>
<evidence type="ECO:0000313" key="4">
    <source>
        <dbReference type="EMBL" id="CAD8886150.1"/>
    </source>
</evidence>
<evidence type="ECO:0000256" key="3">
    <source>
        <dbReference type="SAM" id="SignalP"/>
    </source>
</evidence>
<dbReference type="InterPro" id="IPR023222">
    <property type="entry name" value="PsbQ-like_dom_sf"/>
</dbReference>
<name>A0A7S1FSZ7_9STRA</name>
<proteinExistence type="predicted"/>
<gene>
    <name evidence="4" type="ORF">CHYS00102_LOCUS13348</name>
</gene>
<evidence type="ECO:0000256" key="2">
    <source>
        <dbReference type="SAM" id="MobiDB-lite"/>
    </source>
</evidence>
<dbReference type="AlphaFoldDB" id="A0A7S1FSZ7"/>
<accession>A0A7S1FSZ7</accession>
<feature type="chain" id="PRO_5031186859" evidence="3">
    <location>
        <begin position="22"/>
        <end position="270"/>
    </location>
</feature>
<reference evidence="4" key="1">
    <citation type="submission" date="2021-01" db="EMBL/GenBank/DDBJ databases">
        <authorList>
            <person name="Corre E."/>
            <person name="Pelletier E."/>
            <person name="Niang G."/>
            <person name="Scheremetjew M."/>
            <person name="Finn R."/>
            <person name="Kale V."/>
            <person name="Holt S."/>
            <person name="Cochrane G."/>
            <person name="Meng A."/>
            <person name="Brown T."/>
            <person name="Cohen L."/>
        </authorList>
    </citation>
    <scope>NUCLEOTIDE SEQUENCE</scope>
    <source>
        <strain evidence="4">308</strain>
    </source>
</reference>
<dbReference type="EMBL" id="HBFR01018369">
    <property type="protein sequence ID" value="CAD8886150.1"/>
    <property type="molecule type" value="Transcribed_RNA"/>
</dbReference>
<feature type="region of interest" description="Disordered" evidence="2">
    <location>
        <begin position="34"/>
        <end position="56"/>
    </location>
</feature>
<keyword evidence="3" id="KW-0732">Signal</keyword>
<dbReference type="Gene3D" id="1.20.120.290">
    <property type="entry name" value="Oxygen-evolving enhancer protein 3 (PsbQ), four-helix up-down bundle"/>
    <property type="match status" value="1"/>
</dbReference>